<sequence length="103" mass="12320">MGHRLPTRLDHLKPDQRNKMEILVWKQEVYHDANVRRLFRQGDEVWVQNECKQFGAVMKRKHVDQLRSRAEATDDRPKPTVVNQQQEVEVQEPRLPEQQLIAK</sequence>
<dbReference type="Proteomes" id="UP000792457">
    <property type="component" value="Unassembled WGS sequence"/>
</dbReference>
<dbReference type="EMBL" id="KZ309719">
    <property type="protein sequence ID" value="KAG8239578.1"/>
    <property type="molecule type" value="Genomic_DNA"/>
</dbReference>
<feature type="region of interest" description="Disordered" evidence="1">
    <location>
        <begin position="65"/>
        <end position="103"/>
    </location>
</feature>
<accession>A0A8K0KWW6</accession>
<protein>
    <submittedName>
        <fullName evidence="2">Uncharacterized protein</fullName>
    </submittedName>
</protein>
<gene>
    <name evidence="2" type="ORF">J437_LFUL019209</name>
</gene>
<feature type="compositionally biased region" description="Basic and acidic residues" evidence="1">
    <location>
        <begin position="65"/>
        <end position="78"/>
    </location>
</feature>
<reference evidence="2" key="1">
    <citation type="submission" date="2013-04" db="EMBL/GenBank/DDBJ databases">
        <authorList>
            <person name="Qu J."/>
            <person name="Murali S.C."/>
            <person name="Bandaranaike D."/>
            <person name="Bellair M."/>
            <person name="Blankenburg K."/>
            <person name="Chao H."/>
            <person name="Dinh H."/>
            <person name="Doddapaneni H."/>
            <person name="Downs B."/>
            <person name="Dugan-Rocha S."/>
            <person name="Elkadiri S."/>
            <person name="Gnanaolivu R.D."/>
            <person name="Hernandez B."/>
            <person name="Javaid M."/>
            <person name="Jayaseelan J.C."/>
            <person name="Lee S."/>
            <person name="Li M."/>
            <person name="Ming W."/>
            <person name="Munidasa M."/>
            <person name="Muniz J."/>
            <person name="Nguyen L."/>
            <person name="Ongeri F."/>
            <person name="Osuji N."/>
            <person name="Pu L.-L."/>
            <person name="Puazo M."/>
            <person name="Qu C."/>
            <person name="Quiroz J."/>
            <person name="Raj R."/>
            <person name="Weissenberger G."/>
            <person name="Xin Y."/>
            <person name="Zou X."/>
            <person name="Han Y."/>
            <person name="Richards S."/>
            <person name="Worley K."/>
            <person name="Muzny D."/>
            <person name="Gibbs R."/>
        </authorList>
    </citation>
    <scope>NUCLEOTIDE SEQUENCE</scope>
    <source>
        <strain evidence="2">Sampled in the wild</strain>
    </source>
</reference>
<organism evidence="2 3">
    <name type="scientific">Ladona fulva</name>
    <name type="common">Scarce chaser dragonfly</name>
    <name type="synonym">Libellula fulva</name>
    <dbReference type="NCBI Taxonomy" id="123851"/>
    <lineage>
        <taxon>Eukaryota</taxon>
        <taxon>Metazoa</taxon>
        <taxon>Ecdysozoa</taxon>
        <taxon>Arthropoda</taxon>
        <taxon>Hexapoda</taxon>
        <taxon>Insecta</taxon>
        <taxon>Pterygota</taxon>
        <taxon>Palaeoptera</taxon>
        <taxon>Odonata</taxon>
        <taxon>Epiprocta</taxon>
        <taxon>Anisoptera</taxon>
        <taxon>Libelluloidea</taxon>
        <taxon>Libellulidae</taxon>
        <taxon>Ladona</taxon>
    </lineage>
</organism>
<evidence type="ECO:0000313" key="2">
    <source>
        <dbReference type="EMBL" id="KAG8239578.1"/>
    </source>
</evidence>
<dbReference type="OrthoDB" id="8218950at2759"/>
<keyword evidence="3" id="KW-1185">Reference proteome</keyword>
<evidence type="ECO:0000256" key="1">
    <source>
        <dbReference type="SAM" id="MobiDB-lite"/>
    </source>
</evidence>
<dbReference type="AlphaFoldDB" id="A0A8K0KWW6"/>
<name>A0A8K0KWW6_LADFU</name>
<proteinExistence type="predicted"/>
<reference evidence="2" key="2">
    <citation type="submission" date="2017-10" db="EMBL/GenBank/DDBJ databases">
        <title>Ladona fulva Genome sequencing and assembly.</title>
        <authorList>
            <person name="Murali S."/>
            <person name="Richards S."/>
            <person name="Bandaranaike D."/>
            <person name="Bellair M."/>
            <person name="Blankenburg K."/>
            <person name="Chao H."/>
            <person name="Dinh H."/>
            <person name="Doddapaneni H."/>
            <person name="Dugan-Rocha S."/>
            <person name="Elkadiri S."/>
            <person name="Gnanaolivu R."/>
            <person name="Hernandez B."/>
            <person name="Skinner E."/>
            <person name="Javaid M."/>
            <person name="Lee S."/>
            <person name="Li M."/>
            <person name="Ming W."/>
            <person name="Munidasa M."/>
            <person name="Muniz J."/>
            <person name="Nguyen L."/>
            <person name="Hughes D."/>
            <person name="Osuji N."/>
            <person name="Pu L.-L."/>
            <person name="Puazo M."/>
            <person name="Qu C."/>
            <person name="Quiroz J."/>
            <person name="Raj R."/>
            <person name="Weissenberger G."/>
            <person name="Xin Y."/>
            <person name="Zou X."/>
            <person name="Han Y."/>
            <person name="Worley K."/>
            <person name="Muzny D."/>
            <person name="Gibbs R."/>
        </authorList>
    </citation>
    <scope>NUCLEOTIDE SEQUENCE</scope>
    <source>
        <strain evidence="2">Sampled in the wild</strain>
    </source>
</reference>
<comment type="caution">
    <text evidence="2">The sequence shown here is derived from an EMBL/GenBank/DDBJ whole genome shotgun (WGS) entry which is preliminary data.</text>
</comment>
<evidence type="ECO:0000313" key="3">
    <source>
        <dbReference type="Proteomes" id="UP000792457"/>
    </source>
</evidence>